<name>A0A8X7VP16_BRACI</name>
<protein>
    <submittedName>
        <fullName evidence="1">Uncharacterized protein</fullName>
    </submittedName>
</protein>
<comment type="caution">
    <text evidence="1">The sequence shown here is derived from an EMBL/GenBank/DDBJ whole genome shotgun (WGS) entry which is preliminary data.</text>
</comment>
<dbReference type="Proteomes" id="UP000886595">
    <property type="component" value="Unassembled WGS sequence"/>
</dbReference>
<dbReference type="AlphaFoldDB" id="A0A8X7VP16"/>
<dbReference type="OrthoDB" id="10526246at2759"/>
<evidence type="ECO:0000313" key="2">
    <source>
        <dbReference type="Proteomes" id="UP000886595"/>
    </source>
</evidence>
<sequence>MVGLERSLVGCSVATEFLWLWRAASLFGTGNPYCVVGVSLLIIGAKVSSGSGLTSEVICGLVCRRKMVPDRFRLVLTC</sequence>
<evidence type="ECO:0000313" key="1">
    <source>
        <dbReference type="EMBL" id="KAG2315089.1"/>
    </source>
</evidence>
<keyword evidence="2" id="KW-1185">Reference proteome</keyword>
<organism evidence="1 2">
    <name type="scientific">Brassica carinata</name>
    <name type="common">Ethiopian mustard</name>
    <name type="synonym">Abyssinian cabbage</name>
    <dbReference type="NCBI Taxonomy" id="52824"/>
    <lineage>
        <taxon>Eukaryota</taxon>
        <taxon>Viridiplantae</taxon>
        <taxon>Streptophyta</taxon>
        <taxon>Embryophyta</taxon>
        <taxon>Tracheophyta</taxon>
        <taxon>Spermatophyta</taxon>
        <taxon>Magnoliopsida</taxon>
        <taxon>eudicotyledons</taxon>
        <taxon>Gunneridae</taxon>
        <taxon>Pentapetalae</taxon>
        <taxon>rosids</taxon>
        <taxon>malvids</taxon>
        <taxon>Brassicales</taxon>
        <taxon>Brassicaceae</taxon>
        <taxon>Brassiceae</taxon>
        <taxon>Brassica</taxon>
    </lineage>
</organism>
<accession>A0A8X7VP16</accession>
<reference evidence="1 2" key="1">
    <citation type="submission" date="2020-02" db="EMBL/GenBank/DDBJ databases">
        <authorList>
            <person name="Ma Q."/>
            <person name="Huang Y."/>
            <person name="Song X."/>
            <person name="Pei D."/>
        </authorList>
    </citation>
    <scope>NUCLEOTIDE SEQUENCE [LARGE SCALE GENOMIC DNA]</scope>
    <source>
        <strain evidence="1">Sxm20200214</strain>
        <tissue evidence="1">Leaf</tissue>
    </source>
</reference>
<gene>
    <name evidence="1" type="ORF">Bca52824_018211</name>
</gene>
<proteinExistence type="predicted"/>
<dbReference type="EMBL" id="JAAMPC010000004">
    <property type="protein sequence ID" value="KAG2315089.1"/>
    <property type="molecule type" value="Genomic_DNA"/>
</dbReference>